<dbReference type="AlphaFoldDB" id="A0A011NGW2"/>
<dbReference type="EMBL" id="JFAX01000058">
    <property type="protein sequence ID" value="EXI63600.1"/>
    <property type="molecule type" value="Genomic_DNA"/>
</dbReference>
<name>A0A011NGW2_9PROT</name>
<gene>
    <name evidence="1" type="ORF">AW08_03936</name>
</gene>
<accession>A0A011NGW2</accession>
<sequence length="60" mass="6323">MIAVAAMTSANWRNIWPLMPGRNEAGRKTAVSTSVTPRIGPVSSRIALIVASLGARPCSM</sequence>
<comment type="caution">
    <text evidence="1">The sequence shown here is derived from an EMBL/GenBank/DDBJ whole genome shotgun (WGS) entry which is preliminary data.</text>
</comment>
<evidence type="ECO:0000313" key="2">
    <source>
        <dbReference type="Proteomes" id="UP000020218"/>
    </source>
</evidence>
<keyword evidence="2" id="KW-1185">Reference proteome</keyword>
<evidence type="ECO:0000313" key="1">
    <source>
        <dbReference type="EMBL" id="EXI63600.1"/>
    </source>
</evidence>
<protein>
    <submittedName>
        <fullName evidence="1">Uncharacterized protein</fullName>
    </submittedName>
</protein>
<reference evidence="1" key="1">
    <citation type="submission" date="2014-02" db="EMBL/GenBank/DDBJ databases">
        <title>Expanding our view of genomic diversity in Candidatus Accumulibacter clades.</title>
        <authorList>
            <person name="Skennerton C.T."/>
            <person name="Barr J.J."/>
            <person name="Slater F.R."/>
            <person name="Bond P.L."/>
            <person name="Tyson G.W."/>
        </authorList>
    </citation>
    <scope>NUCLEOTIDE SEQUENCE [LARGE SCALE GENOMIC DNA]</scope>
</reference>
<proteinExistence type="predicted"/>
<organism evidence="1 2">
    <name type="scientific">Candidatus Accumulibacter adjunctus</name>
    <dbReference type="NCBI Taxonomy" id="1454001"/>
    <lineage>
        <taxon>Bacteria</taxon>
        <taxon>Pseudomonadati</taxon>
        <taxon>Pseudomonadota</taxon>
        <taxon>Betaproteobacteria</taxon>
        <taxon>Candidatus Accumulibacter</taxon>
    </lineage>
</organism>
<dbReference type="Proteomes" id="UP000020218">
    <property type="component" value="Unassembled WGS sequence"/>
</dbReference>